<evidence type="ECO:0000313" key="2">
    <source>
        <dbReference type="EMBL" id="EKP14455.1"/>
    </source>
</evidence>
<protein>
    <submittedName>
        <fullName evidence="2">Uncharacterized protein</fullName>
    </submittedName>
</protein>
<name>A0ABP2S5R6_LEPBO</name>
<sequence length="66" mass="7586">MEPAAFSSKSKTNPYEPPFRFYKARRSSTSLPQNFVIFLNQSVDFQEQKTPSIEKRESTPESVGEI</sequence>
<comment type="caution">
    <text evidence="2">The sequence shown here is derived from an EMBL/GenBank/DDBJ whole genome shotgun (WGS) entry which is preliminary data.</text>
</comment>
<evidence type="ECO:0000313" key="3">
    <source>
        <dbReference type="Proteomes" id="UP000002837"/>
    </source>
</evidence>
<accession>A0ABP2S5R6</accession>
<proteinExistence type="predicted"/>
<feature type="region of interest" description="Disordered" evidence="1">
    <location>
        <begin position="46"/>
        <end position="66"/>
    </location>
</feature>
<keyword evidence="3" id="KW-1185">Reference proteome</keyword>
<reference evidence="2" key="1">
    <citation type="submission" date="2012-09" db="EMBL/GenBank/DDBJ databases">
        <authorList>
            <person name="Harkins D.M."/>
            <person name="Durkin A.S."/>
            <person name="Brinkac L.M."/>
            <person name="Selengut J.D."/>
            <person name="Sanka R."/>
            <person name="DePew J."/>
            <person name="Purushe J."/>
            <person name="Picardeau M."/>
            <person name="Werts C."/>
            <person name="Goarant C."/>
            <person name="Vinetz J.M."/>
            <person name="Sutton G.G."/>
            <person name="Nelson W.C."/>
            <person name="Fouts D.E."/>
        </authorList>
    </citation>
    <scope>NUCLEOTIDE SEQUENCE [LARGE SCALE GENOMIC DNA]</scope>
    <source>
        <strain evidence="2">200801926</strain>
    </source>
</reference>
<gene>
    <name evidence="2" type="ORF">LEP1GSC128_1651</name>
</gene>
<dbReference type="EMBL" id="AKWJ02000017">
    <property type="protein sequence ID" value="EKP14455.1"/>
    <property type="molecule type" value="Genomic_DNA"/>
</dbReference>
<dbReference type="Proteomes" id="UP000002837">
    <property type="component" value="Unassembled WGS sequence"/>
</dbReference>
<evidence type="ECO:0000256" key="1">
    <source>
        <dbReference type="SAM" id="MobiDB-lite"/>
    </source>
</evidence>
<organism evidence="2 3">
    <name type="scientific">Leptospira borgpetersenii str. 200801926</name>
    <dbReference type="NCBI Taxonomy" id="1193009"/>
    <lineage>
        <taxon>Bacteria</taxon>
        <taxon>Pseudomonadati</taxon>
        <taxon>Spirochaetota</taxon>
        <taxon>Spirochaetia</taxon>
        <taxon>Leptospirales</taxon>
        <taxon>Leptospiraceae</taxon>
        <taxon>Leptospira</taxon>
    </lineage>
</organism>